<reference evidence="1 2" key="1">
    <citation type="journal article" date="2021" name="Hortic Res">
        <title>High-quality reference genome and annotation aids understanding of berry development for evergreen blueberry (Vaccinium darrowii).</title>
        <authorList>
            <person name="Yu J."/>
            <person name="Hulse-Kemp A.M."/>
            <person name="Babiker E."/>
            <person name="Staton M."/>
        </authorList>
    </citation>
    <scope>NUCLEOTIDE SEQUENCE [LARGE SCALE GENOMIC DNA]</scope>
    <source>
        <strain evidence="2">cv. NJ 8807/NJ 8810</strain>
        <tissue evidence="1">Young leaf</tissue>
    </source>
</reference>
<evidence type="ECO:0000313" key="2">
    <source>
        <dbReference type="Proteomes" id="UP000828048"/>
    </source>
</evidence>
<gene>
    <name evidence="1" type="ORF">Vadar_030927</name>
</gene>
<protein>
    <submittedName>
        <fullName evidence="1">Uncharacterized protein</fullName>
    </submittedName>
</protein>
<sequence>MAKIEENGYLLEDKDKKSFSTVFFLNVTYPCALDCIAFGEMGFVEDVLNSLLKHITLENNDNKLVTNSRDTQEVKLEQGLQVLKIFKDHSSRTCILDDFGF</sequence>
<keyword evidence="2" id="KW-1185">Reference proteome</keyword>
<comment type="caution">
    <text evidence="1">The sequence shown here is derived from an EMBL/GenBank/DDBJ whole genome shotgun (WGS) entry which is preliminary data.</text>
</comment>
<dbReference type="Proteomes" id="UP000828048">
    <property type="component" value="Chromosome 12"/>
</dbReference>
<dbReference type="EMBL" id="CM037162">
    <property type="protein sequence ID" value="KAH7864554.1"/>
    <property type="molecule type" value="Genomic_DNA"/>
</dbReference>
<evidence type="ECO:0000313" key="1">
    <source>
        <dbReference type="EMBL" id="KAH7864554.1"/>
    </source>
</evidence>
<accession>A0ACB7ZFC0</accession>
<organism evidence="1 2">
    <name type="scientific">Vaccinium darrowii</name>
    <dbReference type="NCBI Taxonomy" id="229202"/>
    <lineage>
        <taxon>Eukaryota</taxon>
        <taxon>Viridiplantae</taxon>
        <taxon>Streptophyta</taxon>
        <taxon>Embryophyta</taxon>
        <taxon>Tracheophyta</taxon>
        <taxon>Spermatophyta</taxon>
        <taxon>Magnoliopsida</taxon>
        <taxon>eudicotyledons</taxon>
        <taxon>Gunneridae</taxon>
        <taxon>Pentapetalae</taxon>
        <taxon>asterids</taxon>
        <taxon>Ericales</taxon>
        <taxon>Ericaceae</taxon>
        <taxon>Vaccinioideae</taxon>
        <taxon>Vaccinieae</taxon>
        <taxon>Vaccinium</taxon>
    </lineage>
</organism>
<name>A0ACB7ZFC0_9ERIC</name>
<proteinExistence type="predicted"/>